<comment type="subunit">
    <text evidence="1">Monomer.</text>
</comment>
<accession>A0A7K3UBK5</accession>
<dbReference type="InterPro" id="IPR007473">
    <property type="entry name" value="RlmJ"/>
</dbReference>
<evidence type="ECO:0000313" key="2">
    <source>
        <dbReference type="EMBL" id="NEJ70754.1"/>
    </source>
</evidence>
<sequence>MNYRHIYHAGNFADVLKHAVLARLIRYMQKKDGAIRVLDTHAGIGLYDLSSEEAQKTGEWLEGIGKLMEADLGPQVSELLEPYLTAIRELNPEGGVRFYPGSPKLARLLFRPQDRLSAMELHPEDFVRLHRLFEGDHHARITELDGWLALGAHLPPKEKRGIVLVDPPFEEEDEYQRLAEGLEKAYRRFPGGTYCLWYPLKKGAPIKEFHETLQALDIPKMLCAELIVRSDRGITGLTGSGLVIVNPPFTLKDELHQLLPALKDHLAQDRFASHRAFWLRGETKAVKDDDRTRES</sequence>
<name>A0A7K3UBK5_9HYPH</name>
<comment type="caution">
    <text evidence="2">The sequence shown here is derived from an EMBL/GenBank/DDBJ whole genome shotgun (WGS) entry which is preliminary data.</text>
</comment>
<evidence type="ECO:0000256" key="1">
    <source>
        <dbReference type="HAMAP-Rule" id="MF_00934"/>
    </source>
</evidence>
<keyword evidence="1 2" id="KW-0489">Methyltransferase</keyword>
<feature type="binding site" evidence="1">
    <location>
        <position position="18"/>
    </location>
    <ligand>
        <name>S-adenosyl-L-methionine</name>
        <dbReference type="ChEBI" id="CHEBI:59789"/>
    </ligand>
</feature>
<protein>
    <recommendedName>
        <fullName evidence="1">Ribosomal RNA large subunit methyltransferase J</fullName>
        <ecNumber evidence="1">2.1.1.266</ecNumber>
    </recommendedName>
    <alternativeName>
        <fullName evidence="1">23S rRNA (adenine(2030)-N6)-methyltransferase</fullName>
    </alternativeName>
    <alternativeName>
        <fullName evidence="1">23S rRNA m6A2030 methyltransferase</fullName>
    </alternativeName>
</protein>
<dbReference type="EMBL" id="WUFT01000005">
    <property type="protein sequence ID" value="NEJ70754.1"/>
    <property type="molecule type" value="Genomic_DNA"/>
</dbReference>
<feature type="binding site" evidence="1">
    <location>
        <position position="166"/>
    </location>
    <ligand>
        <name>S-adenosyl-L-methionine</name>
        <dbReference type="ChEBI" id="CHEBI:59789"/>
    </ligand>
</feature>
<dbReference type="PANTHER" id="PTHR37426:SF1">
    <property type="entry name" value="RIBOSOMAL RNA LARGE SUBUNIT METHYLTRANSFERASE J"/>
    <property type="match status" value="1"/>
</dbReference>
<feature type="binding site" evidence="1">
    <location>
        <position position="120"/>
    </location>
    <ligand>
        <name>S-adenosyl-L-methionine</name>
        <dbReference type="ChEBI" id="CHEBI:59789"/>
    </ligand>
</feature>
<keyword evidence="1" id="KW-0698">rRNA processing</keyword>
<dbReference type="GO" id="GO:0005829">
    <property type="term" value="C:cytosol"/>
    <property type="evidence" value="ECO:0007669"/>
    <property type="project" value="TreeGrafter"/>
</dbReference>
<dbReference type="GO" id="GO:0036307">
    <property type="term" value="F:23S rRNA (adenine(2030)-N(6))-methyltransferase activity"/>
    <property type="evidence" value="ECO:0007669"/>
    <property type="project" value="UniProtKB-UniRule"/>
</dbReference>
<keyword evidence="1" id="KW-0694">RNA-binding</keyword>
<dbReference type="SUPFAM" id="SSF53335">
    <property type="entry name" value="S-adenosyl-L-methionine-dependent methyltransferases"/>
    <property type="match status" value="1"/>
</dbReference>
<dbReference type="PANTHER" id="PTHR37426">
    <property type="entry name" value="RIBOSOMAL RNA LARGE SUBUNIT METHYLTRANSFERASE J"/>
    <property type="match status" value="1"/>
</dbReference>
<proteinExistence type="inferred from homology"/>
<organism evidence="2 3">
    <name type="scientific">Rhizobium phaseoli</name>
    <dbReference type="NCBI Taxonomy" id="396"/>
    <lineage>
        <taxon>Bacteria</taxon>
        <taxon>Pseudomonadati</taxon>
        <taxon>Pseudomonadota</taxon>
        <taxon>Alphaproteobacteria</taxon>
        <taxon>Hyphomicrobiales</taxon>
        <taxon>Rhizobiaceae</taxon>
        <taxon>Rhizobium/Agrobacterium group</taxon>
        <taxon>Rhizobium</taxon>
    </lineage>
</organism>
<dbReference type="Proteomes" id="UP000471753">
    <property type="component" value="Unassembled WGS sequence"/>
</dbReference>
<dbReference type="GO" id="GO:0070475">
    <property type="term" value="P:rRNA base methylation"/>
    <property type="evidence" value="ECO:0007669"/>
    <property type="project" value="UniProtKB-UniRule"/>
</dbReference>
<feature type="active site" description="Proton acceptor" evidence="1">
    <location>
        <position position="166"/>
    </location>
</feature>
<dbReference type="AlphaFoldDB" id="A0A7K3UBK5"/>
<dbReference type="GO" id="GO:0003723">
    <property type="term" value="F:RNA binding"/>
    <property type="evidence" value="ECO:0007669"/>
    <property type="project" value="UniProtKB-UniRule"/>
</dbReference>
<dbReference type="EC" id="2.1.1.266" evidence="1"/>
<dbReference type="Pfam" id="PF04378">
    <property type="entry name" value="RsmJ"/>
    <property type="match status" value="1"/>
</dbReference>
<dbReference type="InterPro" id="IPR029063">
    <property type="entry name" value="SAM-dependent_MTases_sf"/>
</dbReference>
<dbReference type="HAMAP" id="MF_00934">
    <property type="entry name" value="23SrRNA_methyltr_J"/>
    <property type="match status" value="1"/>
</dbReference>
<feature type="binding site" evidence="1">
    <location>
        <position position="41"/>
    </location>
    <ligand>
        <name>S-adenosyl-L-methionine</name>
        <dbReference type="ChEBI" id="CHEBI:59789"/>
    </ligand>
</feature>
<dbReference type="RefSeq" id="WP_164008759.1">
    <property type="nucleotide sequence ID" value="NZ_WUFT01000005.1"/>
</dbReference>
<keyword evidence="1" id="KW-0949">S-adenosyl-L-methionine</keyword>
<reference evidence="2 3" key="1">
    <citation type="submission" date="2019-12" db="EMBL/GenBank/DDBJ databases">
        <title>Rhizobium genotypes associated with high levels of biological nitrogen fixation by grain legumes in a temperate-maritime cropping system.</title>
        <authorList>
            <person name="Maluk M."/>
            <person name="Francesc Ferrando Molina F."/>
            <person name="Lopez Del Egido L."/>
            <person name="Lafos M."/>
            <person name="Langarica-Fuentes A."/>
            <person name="Gebre Yohannes G."/>
            <person name="Young M.W."/>
            <person name="Martin P."/>
            <person name="Gantlett R."/>
            <person name="Kenicer G."/>
            <person name="Hawes C."/>
            <person name="Begg G.S."/>
            <person name="Quilliam R.S."/>
            <person name="Squire G.R."/>
            <person name="Poole P.S."/>
            <person name="Young P.W."/>
            <person name="Iannetta P.M."/>
            <person name="James E.K."/>
        </authorList>
    </citation>
    <scope>NUCLEOTIDE SEQUENCE [LARGE SCALE GENOMIC DNA]</scope>
    <source>
        <strain evidence="2 3">JHI366</strain>
    </source>
</reference>
<dbReference type="Gene3D" id="3.40.50.150">
    <property type="entry name" value="Vaccinia Virus protein VP39"/>
    <property type="match status" value="1"/>
</dbReference>
<feature type="binding site" evidence="1">
    <location>
        <position position="102"/>
    </location>
    <ligand>
        <name>S-adenosyl-L-methionine</name>
        <dbReference type="ChEBI" id="CHEBI:59789"/>
    </ligand>
</feature>
<gene>
    <name evidence="1 2" type="primary">rlmJ</name>
    <name evidence="2" type="ORF">GR197_09390</name>
</gene>
<keyword evidence="1 2" id="KW-0808">Transferase</keyword>
<evidence type="ECO:0000313" key="3">
    <source>
        <dbReference type="Proteomes" id="UP000471753"/>
    </source>
</evidence>
<feature type="binding site" evidence="1">
    <location>
        <begin position="145"/>
        <end position="146"/>
    </location>
    <ligand>
        <name>S-adenosyl-L-methionine</name>
        <dbReference type="ChEBI" id="CHEBI:59789"/>
    </ligand>
</feature>
<comment type="function">
    <text evidence="1">Specifically methylates the adenine in position 2030 of 23S rRNA.</text>
</comment>
<comment type="similarity">
    <text evidence="1">Belongs to the RlmJ family.</text>
</comment>
<comment type="catalytic activity">
    <reaction evidence="1">
        <text>adenosine(2030) in 23S rRNA + S-adenosyl-L-methionine = N(6)-methyladenosine(2030) in 23S rRNA + S-adenosyl-L-homocysteine + H(+)</text>
        <dbReference type="Rhea" id="RHEA:43736"/>
        <dbReference type="Rhea" id="RHEA-COMP:10668"/>
        <dbReference type="Rhea" id="RHEA-COMP:10669"/>
        <dbReference type="ChEBI" id="CHEBI:15378"/>
        <dbReference type="ChEBI" id="CHEBI:57856"/>
        <dbReference type="ChEBI" id="CHEBI:59789"/>
        <dbReference type="ChEBI" id="CHEBI:74411"/>
        <dbReference type="ChEBI" id="CHEBI:74449"/>
        <dbReference type="EC" id="2.1.1.266"/>
    </reaction>
</comment>
<feature type="site" description="Interaction with substrate rRNA" evidence="1">
    <location>
        <position position="3"/>
    </location>
</feature>